<reference evidence="8 9" key="1">
    <citation type="submission" date="2021-06" db="EMBL/GenBank/DDBJ databases">
        <title>Halomicroarcula sp. a new haloarchaeum isolated from saline soil.</title>
        <authorList>
            <person name="Duran-Viseras A."/>
            <person name="Sanchez-Porro C."/>
            <person name="Ventosa A."/>
        </authorList>
    </citation>
    <scope>NUCLEOTIDE SEQUENCE [LARGE SCALE GENOMIC DNA]</scope>
    <source>
        <strain evidence="8 9">F13</strain>
    </source>
</reference>
<dbReference type="InterPro" id="IPR014774">
    <property type="entry name" value="KaiC-like_dom"/>
</dbReference>
<evidence type="ECO:0000313" key="9">
    <source>
        <dbReference type="Proteomes" id="UP001430377"/>
    </source>
</evidence>
<dbReference type="GO" id="GO:0005524">
    <property type="term" value="F:ATP binding"/>
    <property type="evidence" value="ECO:0007669"/>
    <property type="project" value="InterPro"/>
</dbReference>
<dbReference type="PRINTS" id="PR01874">
    <property type="entry name" value="DNAREPAIRADA"/>
</dbReference>
<organism evidence="8 9">
    <name type="scientific">Haloarcula rubra</name>
    <dbReference type="NCBI Taxonomy" id="2487747"/>
    <lineage>
        <taxon>Archaea</taxon>
        <taxon>Methanobacteriati</taxon>
        <taxon>Methanobacteriota</taxon>
        <taxon>Stenosarchaea group</taxon>
        <taxon>Halobacteria</taxon>
        <taxon>Halobacteriales</taxon>
        <taxon>Haloarculaceae</taxon>
        <taxon>Haloarcula</taxon>
    </lineage>
</organism>
<keyword evidence="9" id="KW-1185">Reference proteome</keyword>
<dbReference type="InterPro" id="IPR027417">
    <property type="entry name" value="P-loop_NTPase"/>
</dbReference>
<comment type="caution">
    <text evidence="8">The sequence shown here is derived from an EMBL/GenBank/DDBJ whole genome shotgun (WGS) entry which is preliminary data.</text>
</comment>
<keyword evidence="6" id="KW-0378">Hydrolase</keyword>
<dbReference type="GO" id="GO:0004674">
    <property type="term" value="F:protein serine/threonine kinase activity"/>
    <property type="evidence" value="ECO:0007669"/>
    <property type="project" value="UniProtKB-EC"/>
</dbReference>
<evidence type="ECO:0000256" key="3">
    <source>
        <dbReference type="ARBA" id="ARBA00022679"/>
    </source>
</evidence>
<dbReference type="InterPro" id="IPR010624">
    <property type="entry name" value="KaiC_dom"/>
</dbReference>
<dbReference type="EMBL" id="RKLR01000006">
    <property type="protein sequence ID" value="MBX0324428.1"/>
    <property type="molecule type" value="Genomic_DNA"/>
</dbReference>
<dbReference type="RefSeq" id="WP_220619380.1">
    <property type="nucleotide sequence ID" value="NZ_RKLR01000006.1"/>
</dbReference>
<keyword evidence="3" id="KW-0808">Transferase</keyword>
<evidence type="ECO:0000256" key="2">
    <source>
        <dbReference type="ARBA" id="ARBA00022553"/>
    </source>
</evidence>
<feature type="domain" description="KaiC" evidence="7">
    <location>
        <begin position="242"/>
        <end position="476"/>
    </location>
</feature>
<dbReference type="InterPro" id="IPR003593">
    <property type="entry name" value="AAA+_ATPase"/>
</dbReference>
<keyword evidence="4" id="KW-0677">Repeat</keyword>
<evidence type="ECO:0000256" key="6">
    <source>
        <dbReference type="ARBA" id="ARBA00022801"/>
    </source>
</evidence>
<dbReference type="PROSITE" id="PS51146">
    <property type="entry name" value="KAIC"/>
    <property type="match status" value="2"/>
</dbReference>
<protein>
    <recommendedName>
        <fullName evidence="1">non-specific serine/threonine protein kinase</fullName>
        <ecNumber evidence="1">2.7.11.1</ecNumber>
    </recommendedName>
</protein>
<dbReference type="PANTHER" id="PTHR42926">
    <property type="match status" value="1"/>
</dbReference>
<dbReference type="Gene3D" id="3.40.50.300">
    <property type="entry name" value="P-loop containing nucleotide triphosphate hydrolases"/>
    <property type="match status" value="2"/>
</dbReference>
<feature type="domain" description="KaiC" evidence="7">
    <location>
        <begin position="7"/>
        <end position="240"/>
    </location>
</feature>
<dbReference type="SUPFAM" id="SSF52540">
    <property type="entry name" value="P-loop containing nucleoside triphosphate hydrolases"/>
    <property type="match status" value="2"/>
</dbReference>
<name>A0AAW4PS49_9EURY</name>
<keyword evidence="5" id="KW-0418">Kinase</keyword>
<dbReference type="Pfam" id="PF06745">
    <property type="entry name" value="ATPase"/>
    <property type="match status" value="2"/>
</dbReference>
<evidence type="ECO:0000256" key="1">
    <source>
        <dbReference type="ARBA" id="ARBA00012513"/>
    </source>
</evidence>
<dbReference type="PANTHER" id="PTHR42926:SF1">
    <property type="entry name" value="CIRCADIAN CLOCK OSCILLATOR PROTEIN KAIC 1"/>
    <property type="match status" value="1"/>
</dbReference>
<dbReference type="PIRSF" id="PIRSF039117">
    <property type="entry name" value="KaiC"/>
    <property type="match status" value="1"/>
</dbReference>
<keyword evidence="2" id="KW-0597">Phosphoprotein</keyword>
<evidence type="ECO:0000259" key="7">
    <source>
        <dbReference type="PROSITE" id="PS51146"/>
    </source>
</evidence>
<sequence>MAEDDERRCTTGIDGLDTVLHGGLVPGRTYMVTGRPGTGKTILGQHFLTSGPSESSSLFVNLEESESDVRANAETLGFDLEGVEFLDMSPGSEAFTDGQQYEIFAPSEVEGPDVVSAIDERVRELDPDRVFIDPLTQLRNLSPDTYQFRKQINGLIQFFRQRGATVLFTSQATPESPDDDLQYVSDGTFELTRTENGRAISVPKFRGSGTEDGHHSVRITDEGIQVYPVLHPEVHSQDFTSEVVSSGVPEVDQLLNGGVERGTVTVLSGPTGVGKTTLGTQFMKEAAGRGERSAIYMFEENRATLLARCESVNVPAKTMVERGTLTIKDVTPLDKSPAEFAAMVREEVEQRDARIVMIDGIDGYRLSLQGDEADLERELNSLGRYLKNMGVTVILVDCVDNVTGQFQPTKSKVSYLADNIVFLRYLEMNGRLRKAIGILKKRTSDFERTLREFEITQHGITVGKPLTGLRGVLSGTPEFTDEGSADGR</sequence>
<dbReference type="SMART" id="SM00382">
    <property type="entry name" value="AAA"/>
    <property type="match status" value="2"/>
</dbReference>
<dbReference type="EC" id="2.7.11.1" evidence="1"/>
<dbReference type="GO" id="GO:0016787">
    <property type="term" value="F:hydrolase activity"/>
    <property type="evidence" value="ECO:0007669"/>
    <property type="project" value="UniProtKB-KW"/>
</dbReference>
<dbReference type="InterPro" id="IPR030665">
    <property type="entry name" value="KaiC"/>
</dbReference>
<proteinExistence type="predicted"/>
<dbReference type="InterPro" id="IPR051347">
    <property type="entry name" value="Circadian_clock_KaiC-rel"/>
</dbReference>
<dbReference type="AlphaFoldDB" id="A0AAW4PS49"/>
<dbReference type="Proteomes" id="UP001430377">
    <property type="component" value="Unassembled WGS sequence"/>
</dbReference>
<evidence type="ECO:0000256" key="5">
    <source>
        <dbReference type="ARBA" id="ARBA00022777"/>
    </source>
</evidence>
<evidence type="ECO:0000313" key="8">
    <source>
        <dbReference type="EMBL" id="MBX0324428.1"/>
    </source>
</evidence>
<evidence type="ECO:0000256" key="4">
    <source>
        <dbReference type="ARBA" id="ARBA00022737"/>
    </source>
</evidence>
<accession>A0AAW4PS49</accession>
<gene>
    <name evidence="8" type="ORF">EGH21_15470</name>
</gene>